<dbReference type="EMBL" id="CAJFCV020000005">
    <property type="protein sequence ID" value="CAG9126347.1"/>
    <property type="molecule type" value="Genomic_DNA"/>
</dbReference>
<sequence>MGSGFVLLLVIASYLCSTYCDAQCTGSLGPCIGGECPDHADAGGLYTCINDLCCPQSPTASNCIDGAINCQMFLSYCRQQPYVWCMASHCAQSCRYCM</sequence>
<dbReference type="AlphaFoldDB" id="A0A7I8X8K0"/>
<proteinExistence type="predicted"/>
<dbReference type="Proteomes" id="UP000659654">
    <property type="component" value="Unassembled WGS sequence"/>
</dbReference>
<keyword evidence="3" id="KW-1185">Reference proteome</keyword>
<protein>
    <submittedName>
        <fullName evidence="2">(pine wood nematode) hypothetical protein</fullName>
    </submittedName>
</protein>
<reference evidence="2" key="1">
    <citation type="submission" date="2020-09" db="EMBL/GenBank/DDBJ databases">
        <authorList>
            <person name="Kikuchi T."/>
        </authorList>
    </citation>
    <scope>NUCLEOTIDE SEQUENCE</scope>
    <source>
        <strain evidence="2">Ka4C1</strain>
    </source>
</reference>
<gene>
    <name evidence="2" type="ORF">BXYJ_LOCUS13097</name>
</gene>
<accession>A0A7I8X8K0</accession>
<dbReference type="SMR" id="A0A7I8X8K0"/>
<evidence type="ECO:0000313" key="3">
    <source>
        <dbReference type="Proteomes" id="UP000659654"/>
    </source>
</evidence>
<evidence type="ECO:0000313" key="2">
    <source>
        <dbReference type="EMBL" id="CAD5233006.1"/>
    </source>
</evidence>
<feature type="signal peptide" evidence="1">
    <location>
        <begin position="1"/>
        <end position="22"/>
    </location>
</feature>
<organism evidence="2 3">
    <name type="scientific">Bursaphelenchus xylophilus</name>
    <name type="common">Pinewood nematode worm</name>
    <name type="synonym">Aphelenchoides xylophilus</name>
    <dbReference type="NCBI Taxonomy" id="6326"/>
    <lineage>
        <taxon>Eukaryota</taxon>
        <taxon>Metazoa</taxon>
        <taxon>Ecdysozoa</taxon>
        <taxon>Nematoda</taxon>
        <taxon>Chromadorea</taxon>
        <taxon>Rhabditida</taxon>
        <taxon>Tylenchina</taxon>
        <taxon>Tylenchomorpha</taxon>
        <taxon>Aphelenchoidea</taxon>
        <taxon>Aphelenchoididae</taxon>
        <taxon>Bursaphelenchus</taxon>
    </lineage>
</organism>
<keyword evidence="1" id="KW-0732">Signal</keyword>
<comment type="caution">
    <text evidence="2">The sequence shown here is derived from an EMBL/GenBank/DDBJ whole genome shotgun (WGS) entry which is preliminary data.</text>
</comment>
<dbReference type="Proteomes" id="UP000582659">
    <property type="component" value="Unassembled WGS sequence"/>
</dbReference>
<name>A0A7I8X8K0_BURXY</name>
<dbReference type="EMBL" id="CAJFDI010000005">
    <property type="protein sequence ID" value="CAD5233006.1"/>
    <property type="molecule type" value="Genomic_DNA"/>
</dbReference>
<feature type="chain" id="PRO_5036204484" evidence="1">
    <location>
        <begin position="23"/>
        <end position="98"/>
    </location>
</feature>
<evidence type="ECO:0000256" key="1">
    <source>
        <dbReference type="SAM" id="SignalP"/>
    </source>
</evidence>